<comment type="caution">
    <text evidence="3">The sequence shown here is derived from an EMBL/GenBank/DDBJ whole genome shotgun (WGS) entry which is preliminary data.</text>
</comment>
<feature type="transmembrane region" description="Helical" evidence="1">
    <location>
        <begin position="63"/>
        <end position="82"/>
    </location>
</feature>
<feature type="transmembrane region" description="Helical" evidence="1">
    <location>
        <begin position="32"/>
        <end position="56"/>
    </location>
</feature>
<dbReference type="InterPro" id="IPR022109">
    <property type="entry name" value="DUF3649"/>
</dbReference>
<evidence type="ECO:0000313" key="4">
    <source>
        <dbReference type="Proteomes" id="UP001524642"/>
    </source>
</evidence>
<keyword evidence="4" id="KW-1185">Reference proteome</keyword>
<feature type="transmembrane region" description="Helical" evidence="1">
    <location>
        <begin position="88"/>
        <end position="109"/>
    </location>
</feature>
<dbReference type="InterPro" id="IPR020846">
    <property type="entry name" value="MFS_dom"/>
</dbReference>
<dbReference type="RefSeq" id="WP_257718833.1">
    <property type="nucleotide sequence ID" value="NZ_JANJOU010000030.1"/>
</dbReference>
<dbReference type="Pfam" id="PF12365">
    <property type="entry name" value="DUF3649"/>
    <property type="match status" value="1"/>
</dbReference>
<dbReference type="Proteomes" id="UP001524642">
    <property type="component" value="Unassembled WGS sequence"/>
</dbReference>
<protein>
    <submittedName>
        <fullName evidence="3">DUF3649 domain-containing protein</fullName>
    </submittedName>
</protein>
<proteinExistence type="predicted"/>
<accession>A0ABT1XAQ2</accession>
<keyword evidence="1" id="KW-1133">Transmembrane helix</keyword>
<keyword evidence="1" id="KW-0812">Transmembrane</keyword>
<keyword evidence="1" id="KW-0472">Membrane</keyword>
<organism evidence="3 4">
    <name type="scientific">Roseomonas populi</name>
    <dbReference type="NCBI Taxonomy" id="3121582"/>
    <lineage>
        <taxon>Bacteria</taxon>
        <taxon>Pseudomonadati</taxon>
        <taxon>Pseudomonadota</taxon>
        <taxon>Alphaproteobacteria</taxon>
        <taxon>Acetobacterales</taxon>
        <taxon>Roseomonadaceae</taxon>
        <taxon>Roseomonas</taxon>
    </lineage>
</organism>
<name>A0ABT1XAQ2_9PROT</name>
<dbReference type="PROSITE" id="PS50850">
    <property type="entry name" value="MFS"/>
    <property type="match status" value="1"/>
</dbReference>
<evidence type="ECO:0000256" key="1">
    <source>
        <dbReference type="SAM" id="Phobius"/>
    </source>
</evidence>
<gene>
    <name evidence="3" type="ORF">NRP21_24310</name>
</gene>
<sequence length="114" mass="11512">MMRAGLPVPSAASLRARLPPGAELRRAGGIVLRILAGVGGGYAVAALSTTVLSLGLPMQRAEAVLTATMASFAVYAGAVVWAFAARNAWRACAGIAGTAALLVAVLYLLQGHLP</sequence>
<evidence type="ECO:0000313" key="3">
    <source>
        <dbReference type="EMBL" id="MCR0985181.1"/>
    </source>
</evidence>
<dbReference type="EMBL" id="JANJOU010000030">
    <property type="protein sequence ID" value="MCR0985181.1"/>
    <property type="molecule type" value="Genomic_DNA"/>
</dbReference>
<feature type="domain" description="Major facilitator superfamily (MFS) profile" evidence="2">
    <location>
        <begin position="1"/>
        <end position="114"/>
    </location>
</feature>
<evidence type="ECO:0000259" key="2">
    <source>
        <dbReference type="PROSITE" id="PS50850"/>
    </source>
</evidence>
<reference evidence="3 4" key="1">
    <citation type="submission" date="2022-06" db="EMBL/GenBank/DDBJ databases">
        <title>Roseomonas CN29.</title>
        <authorList>
            <person name="Cheng Y."/>
            <person name="He X."/>
        </authorList>
    </citation>
    <scope>NUCLEOTIDE SEQUENCE [LARGE SCALE GENOMIC DNA]</scope>
    <source>
        <strain evidence="3 4">CN29</strain>
    </source>
</reference>